<evidence type="ECO:0000313" key="2">
    <source>
        <dbReference type="Proteomes" id="UP001556653"/>
    </source>
</evidence>
<dbReference type="InterPro" id="IPR023214">
    <property type="entry name" value="HAD_sf"/>
</dbReference>
<dbReference type="Pfam" id="PF13242">
    <property type="entry name" value="Hydrolase_like"/>
    <property type="match status" value="1"/>
</dbReference>
<dbReference type="SUPFAM" id="SSF56784">
    <property type="entry name" value="HAD-like"/>
    <property type="match status" value="1"/>
</dbReference>
<dbReference type="Pfam" id="PF13344">
    <property type="entry name" value="Hydrolase_6"/>
    <property type="match status" value="1"/>
</dbReference>
<gene>
    <name evidence="1" type="ORF">V6X64_02280</name>
</gene>
<proteinExistence type="predicted"/>
<dbReference type="InterPro" id="IPR036412">
    <property type="entry name" value="HAD-like_sf"/>
</dbReference>
<reference evidence="1 2" key="1">
    <citation type="submission" date="2024-02" db="EMBL/GenBank/DDBJ databases">
        <title>New especies of Spiribacter isolated from saline water.</title>
        <authorList>
            <person name="Leon M.J."/>
            <person name="De La Haba R."/>
            <person name="Sanchez-Porro C."/>
            <person name="Ventosa A."/>
        </authorList>
    </citation>
    <scope>NUCLEOTIDE SEQUENCE [LARGE SCALE GENOMIC DNA]</scope>
    <source>
        <strain evidence="2">ag22IC4-227</strain>
    </source>
</reference>
<dbReference type="InterPro" id="IPR006357">
    <property type="entry name" value="HAD-SF_hydro_IIA"/>
</dbReference>
<dbReference type="Gene3D" id="3.40.50.1000">
    <property type="entry name" value="HAD superfamily/HAD-like"/>
    <property type="match status" value="2"/>
</dbReference>
<sequence length="310" mass="33889">MDQSTATDALTAAPPGFTAYEAIRHRLPAPAREGACRRARDLGDIADAYDTILLDAYGVLNRGMEPVPGVPERIRSLQATGKRIMVVSNAAGFAHRTLMERYARLGYDFDAEDVITSRKTLVRQLAQESPRHWGMIAGQHFGPDEFPPLDYRMLADDITDYDAVEGFLLVGASEWSPARQAFLVESLRRRPRPLFVANPDLLAPQEGGYSTEPGTYAHEIQDETGVEPVFYGKPYGNIFALAMERLQPETGFDPERTLMVGDTLHTDVLGGQTAGLHTALVTDSGVLAEMDIDAAIATSGIAPDWILDQA</sequence>
<organism evidence="1 2">
    <name type="scientific">Spiribacter onubensis</name>
    <dbReference type="NCBI Taxonomy" id="3122420"/>
    <lineage>
        <taxon>Bacteria</taxon>
        <taxon>Pseudomonadati</taxon>
        <taxon>Pseudomonadota</taxon>
        <taxon>Gammaproteobacteria</taxon>
        <taxon>Chromatiales</taxon>
        <taxon>Ectothiorhodospiraceae</taxon>
        <taxon>Spiribacter</taxon>
    </lineage>
</organism>
<protein>
    <submittedName>
        <fullName evidence="1">HAD-IIA family hydrolase</fullName>
    </submittedName>
</protein>
<dbReference type="PANTHER" id="PTHR19288:SF90">
    <property type="entry name" value="OS08G0542600 PROTEIN"/>
    <property type="match status" value="1"/>
</dbReference>
<dbReference type="GO" id="GO:0016787">
    <property type="term" value="F:hydrolase activity"/>
    <property type="evidence" value="ECO:0007669"/>
    <property type="project" value="UniProtKB-KW"/>
</dbReference>
<evidence type="ECO:0000313" key="1">
    <source>
        <dbReference type="EMBL" id="MEX0385822.1"/>
    </source>
</evidence>
<comment type="caution">
    <text evidence="1">The sequence shown here is derived from an EMBL/GenBank/DDBJ whole genome shotgun (WGS) entry which is preliminary data.</text>
</comment>
<dbReference type="NCBIfam" id="TIGR01460">
    <property type="entry name" value="HAD-SF-IIA"/>
    <property type="match status" value="1"/>
</dbReference>
<accession>A0ABV3S7W4</accession>
<dbReference type="Proteomes" id="UP001556653">
    <property type="component" value="Unassembled WGS sequence"/>
</dbReference>
<keyword evidence="1" id="KW-0378">Hydrolase</keyword>
<dbReference type="EMBL" id="JBAKFJ010000001">
    <property type="protein sequence ID" value="MEX0385822.1"/>
    <property type="molecule type" value="Genomic_DNA"/>
</dbReference>
<keyword evidence="2" id="KW-1185">Reference proteome</keyword>
<name>A0ABV3S7W4_9GAMM</name>
<dbReference type="PANTHER" id="PTHR19288">
    <property type="entry name" value="4-NITROPHENYLPHOSPHATASE-RELATED"/>
    <property type="match status" value="1"/>
</dbReference>
<dbReference type="RefSeq" id="WP_367966300.1">
    <property type="nucleotide sequence ID" value="NZ_JBAKFI010000004.1"/>
</dbReference>